<name>Q8TSK4_METAC</name>
<dbReference type="PhylomeDB" id="Q8TSK4"/>
<dbReference type="Proteomes" id="UP000002487">
    <property type="component" value="Chromosome"/>
</dbReference>
<dbReference type="PANTHER" id="PTHR47271">
    <property type="entry name" value="ARGININE DEIMINASE"/>
    <property type="match status" value="1"/>
</dbReference>
<reference evidence="1 2" key="1">
    <citation type="journal article" date="2002" name="Genome Res.">
        <title>The genome of Methanosarcina acetivorans reveals extensive metabolic and physiological diversity.</title>
        <authorList>
            <person name="Galagan J.E."/>
            <person name="Nusbaum C."/>
            <person name="Roy A."/>
            <person name="Endrizzi M.G."/>
            <person name="Macdonald P."/>
            <person name="FitzHugh W."/>
            <person name="Calvo S."/>
            <person name="Engels R."/>
            <person name="Smirnov S."/>
            <person name="Atnoor D."/>
            <person name="Brown A."/>
            <person name="Allen N."/>
            <person name="Naylor J."/>
            <person name="Stange-Thomann N."/>
            <person name="DeArellano K."/>
            <person name="Johnson R."/>
            <person name="Linton L."/>
            <person name="McEwan P."/>
            <person name="McKernan K."/>
            <person name="Talamas J."/>
            <person name="Tirrell A."/>
            <person name="Ye W."/>
            <person name="Zimmer A."/>
            <person name="Barber R.D."/>
            <person name="Cann I."/>
            <person name="Graham D.E."/>
            <person name="Grahame D.A."/>
            <person name="Guss A."/>
            <person name="Hedderich R."/>
            <person name="Ingram-Smith C."/>
            <person name="Kuettner C.H."/>
            <person name="Krzycki J.A."/>
            <person name="Leigh J.A."/>
            <person name="Li W."/>
            <person name="Liu J."/>
            <person name="Mukhopadhyay B."/>
            <person name="Reeve J.N."/>
            <person name="Smith K."/>
            <person name="Springer T.A."/>
            <person name="Umayam L.A."/>
            <person name="White O."/>
            <person name="White R.H."/>
            <person name="de Macario E.C."/>
            <person name="Ferry J.G."/>
            <person name="Jarrell K.F."/>
            <person name="Jing H."/>
            <person name="Macario A.J.L."/>
            <person name="Paulsen I."/>
            <person name="Pritchett M."/>
            <person name="Sowers K.R."/>
            <person name="Swanson R.V."/>
            <person name="Zinder S.H."/>
            <person name="Lander E."/>
            <person name="Metcalf W.W."/>
            <person name="Birren B."/>
        </authorList>
    </citation>
    <scope>NUCLEOTIDE SEQUENCE [LARGE SCALE GENOMIC DNA]</scope>
    <source>
        <strain evidence="2">ATCC 35395 / DSM 2834 / JCM 12185 / C2A</strain>
    </source>
</reference>
<dbReference type="PANTHER" id="PTHR47271:SF2">
    <property type="entry name" value="ARGININE DEIMINASE"/>
    <property type="match status" value="1"/>
</dbReference>
<keyword evidence="2" id="KW-1185">Reference proteome</keyword>
<dbReference type="HOGENOM" id="CLU_827966_0_0_2"/>
<dbReference type="EMBL" id="AE010299">
    <property type="protein sequence ID" value="AAM04231.1"/>
    <property type="molecule type" value="Genomic_DNA"/>
</dbReference>
<gene>
    <name evidence="1" type="primary">arcA</name>
    <name evidence="1" type="ordered locus">MA_0792</name>
</gene>
<dbReference type="EnsemblBacteria" id="AAM04231">
    <property type="protein sequence ID" value="AAM04231"/>
    <property type="gene ID" value="MA_0792"/>
</dbReference>
<dbReference type="GO" id="GO:0016990">
    <property type="term" value="F:arginine deiminase activity"/>
    <property type="evidence" value="ECO:0000318"/>
    <property type="project" value="GO_Central"/>
</dbReference>
<protein>
    <submittedName>
        <fullName evidence="1">Arginine deiminase</fullName>
    </submittedName>
</protein>
<organism evidence="1 2">
    <name type="scientific">Methanosarcina acetivorans (strain ATCC 35395 / DSM 2834 / JCM 12185 / C2A)</name>
    <dbReference type="NCBI Taxonomy" id="188937"/>
    <lineage>
        <taxon>Archaea</taxon>
        <taxon>Methanobacteriati</taxon>
        <taxon>Methanobacteriota</taxon>
        <taxon>Stenosarchaea group</taxon>
        <taxon>Methanomicrobia</taxon>
        <taxon>Methanosarcinales</taxon>
        <taxon>Methanosarcinaceae</taxon>
        <taxon>Methanosarcina</taxon>
    </lineage>
</organism>
<dbReference type="KEGG" id="mac:MA_0792"/>
<dbReference type="STRING" id="188937.MA_0792"/>
<dbReference type="SUPFAM" id="SSF55909">
    <property type="entry name" value="Pentein"/>
    <property type="match status" value="1"/>
</dbReference>
<evidence type="ECO:0000313" key="2">
    <source>
        <dbReference type="Proteomes" id="UP000002487"/>
    </source>
</evidence>
<proteinExistence type="predicted"/>
<dbReference type="AlphaFoldDB" id="Q8TSK4"/>
<accession>Q8TSK4</accession>
<dbReference type="GO" id="GO:0019546">
    <property type="term" value="P:L-arginine deiminase pathway"/>
    <property type="evidence" value="ECO:0000318"/>
    <property type="project" value="GO_Central"/>
</dbReference>
<dbReference type="InParanoid" id="Q8TSK4"/>
<dbReference type="Gene3D" id="3.75.10.10">
    <property type="entry name" value="L-arginine/glycine Amidinotransferase, Chain A"/>
    <property type="match status" value="1"/>
</dbReference>
<sequence length="335" mass="38486">MKMIINQKGVLDMGCQIEKLKEEKKTGSSIAYGCDELGRLKSVLVHTPGDELTLVNESNYEHWLYDEVPDISGYVEEHRQYQELMESNGVRVYELSDYVDENRELIRKMPNLTFLHDTAVISRKGALLSKMRPPARENEEIVVKEALNNLGIPILNEFDGCEGFFEGCLLLSKDTIFVADTERHTYPFIREFISNILNEFEEVIYARIPKARRYMHPDTVFNRIREDLALAYLPAFEETCLFTENSSERIDFKAYMQEKGMEIVPVSDSEQSRLACSFVPLESGTIFHYDIALDRDTRKNLAGEGVEIIPFHPEALLAGGGSLRCHTLRLCRRKK</sequence>
<dbReference type="Pfam" id="PF02274">
    <property type="entry name" value="ADI"/>
    <property type="match status" value="1"/>
</dbReference>
<evidence type="ECO:0000313" key="1">
    <source>
        <dbReference type="EMBL" id="AAM04231.1"/>
    </source>
</evidence>